<dbReference type="EC" id="1.6.5.-" evidence="6"/>
<evidence type="ECO:0000256" key="5">
    <source>
        <dbReference type="ARBA" id="ARBA00048542"/>
    </source>
</evidence>
<comment type="function">
    <text evidence="6">Quinone reductase that provides resistance to thiol-specific stress caused by electrophilic quinones.</text>
</comment>
<feature type="binding site" evidence="6">
    <location>
        <begin position="142"/>
        <end position="145"/>
    </location>
    <ligand>
        <name>FMN</name>
        <dbReference type="ChEBI" id="CHEBI:58210"/>
    </ligand>
</feature>
<dbReference type="GO" id="GO:0016652">
    <property type="term" value="F:oxidoreductase activity, acting on NAD(P)H as acceptor"/>
    <property type="evidence" value="ECO:0007669"/>
    <property type="project" value="UniProtKB-UniRule"/>
</dbReference>
<dbReference type="RefSeq" id="WP_149389988.1">
    <property type="nucleotide sequence ID" value="NZ_SMRS01000002.1"/>
</dbReference>
<dbReference type="PANTHER" id="PTHR43741">
    <property type="entry name" value="FMN-DEPENDENT NADH-AZOREDUCTASE 1"/>
    <property type="match status" value="1"/>
</dbReference>
<feature type="domain" description="Flavodoxin-like fold" evidence="7">
    <location>
        <begin position="5"/>
        <end position="198"/>
    </location>
</feature>
<comment type="caution">
    <text evidence="8">The sequence shown here is derived from an EMBL/GenBank/DDBJ whole genome shotgun (WGS) entry which is preliminary data.</text>
</comment>
<dbReference type="InterPro" id="IPR029039">
    <property type="entry name" value="Flavoprotein-like_sf"/>
</dbReference>
<keyword evidence="9" id="KW-1185">Reference proteome</keyword>
<keyword evidence="1 6" id="KW-0285">Flavoprotein</keyword>
<accession>A0A5A9W5G1</accession>
<dbReference type="OrthoDB" id="9787136at2"/>
<keyword evidence="2 6" id="KW-0288">FMN</keyword>
<dbReference type="PANTHER" id="PTHR43741:SF2">
    <property type="entry name" value="FMN-DEPENDENT NADH:QUINONE OXIDOREDUCTASE"/>
    <property type="match status" value="1"/>
</dbReference>
<proteinExistence type="inferred from homology"/>
<dbReference type="InterPro" id="IPR023048">
    <property type="entry name" value="NADH:quinone_OxRdtase_FMN_depd"/>
</dbReference>
<dbReference type="Pfam" id="PF02525">
    <property type="entry name" value="Flavodoxin_2"/>
    <property type="match status" value="1"/>
</dbReference>
<comment type="catalytic activity">
    <reaction evidence="5">
        <text>N,N-dimethyl-1,4-phenylenediamine + anthranilate + 2 NAD(+) = 2-(4-dimethylaminophenyl)diazenylbenzoate + 2 NADH + 2 H(+)</text>
        <dbReference type="Rhea" id="RHEA:55872"/>
        <dbReference type="ChEBI" id="CHEBI:15378"/>
        <dbReference type="ChEBI" id="CHEBI:15783"/>
        <dbReference type="ChEBI" id="CHEBI:16567"/>
        <dbReference type="ChEBI" id="CHEBI:57540"/>
        <dbReference type="ChEBI" id="CHEBI:57945"/>
        <dbReference type="ChEBI" id="CHEBI:71579"/>
        <dbReference type="EC" id="1.7.1.17"/>
    </reaction>
    <physiologicalReaction direction="right-to-left" evidence="5">
        <dbReference type="Rhea" id="RHEA:55874"/>
    </physiologicalReaction>
</comment>
<protein>
    <recommendedName>
        <fullName evidence="6">FMN dependent NADH:quinone oxidoreductase</fullName>
        <ecNumber evidence="6">1.6.5.-</ecNumber>
    </recommendedName>
    <alternativeName>
        <fullName evidence="6">Azo-dye reductase</fullName>
    </alternativeName>
    <alternativeName>
        <fullName evidence="6">FMN-dependent NADH-azo compound oxidoreductase</fullName>
    </alternativeName>
    <alternativeName>
        <fullName evidence="6">FMN-dependent NADH-azoreductase</fullName>
        <ecNumber evidence="6">1.7.1.17</ecNumber>
    </alternativeName>
</protein>
<dbReference type="InterPro" id="IPR050104">
    <property type="entry name" value="FMN-dep_NADH:Q_OxRdtase_AzoR1"/>
</dbReference>
<dbReference type="AlphaFoldDB" id="A0A5A9W5G1"/>
<comment type="function">
    <text evidence="6">Also exhibits azoreductase activity. Catalyzes the reductive cleavage of the azo bond in aromatic azo compounds to the corresponding amines.</text>
</comment>
<dbReference type="HAMAP" id="MF_01216">
    <property type="entry name" value="Azoreductase_type1"/>
    <property type="match status" value="1"/>
</dbReference>
<reference evidence="8 9" key="1">
    <citation type="submission" date="2019-03" db="EMBL/GenBank/DDBJ databases">
        <title>Nitrincola sp. nov. isolated from an Indian soda lake.</title>
        <authorList>
            <person name="Joshi A."/>
            <person name="Thite S.V."/>
            <person name="Joseph N."/>
            <person name="Dhotre D."/>
            <person name="Moorthy M."/>
            <person name="Shouche Y.S."/>
        </authorList>
    </citation>
    <scope>NUCLEOTIDE SEQUENCE [LARGE SCALE GENOMIC DNA]</scope>
    <source>
        <strain evidence="8 9">MEB193</strain>
    </source>
</reference>
<evidence type="ECO:0000256" key="2">
    <source>
        <dbReference type="ARBA" id="ARBA00022643"/>
    </source>
</evidence>
<dbReference type="Proteomes" id="UP000325302">
    <property type="component" value="Unassembled WGS sequence"/>
</dbReference>
<dbReference type="SUPFAM" id="SSF52218">
    <property type="entry name" value="Flavoproteins"/>
    <property type="match status" value="1"/>
</dbReference>
<evidence type="ECO:0000313" key="9">
    <source>
        <dbReference type="Proteomes" id="UP000325302"/>
    </source>
</evidence>
<dbReference type="GO" id="GO:0010181">
    <property type="term" value="F:FMN binding"/>
    <property type="evidence" value="ECO:0007669"/>
    <property type="project" value="UniProtKB-UniRule"/>
</dbReference>
<name>A0A5A9W5G1_9GAMM</name>
<comment type="similarity">
    <text evidence="6">Belongs to the azoreductase type 1 family.</text>
</comment>
<dbReference type="GO" id="GO:0016655">
    <property type="term" value="F:oxidoreductase activity, acting on NAD(P)H, quinone or similar compound as acceptor"/>
    <property type="evidence" value="ECO:0007669"/>
    <property type="project" value="InterPro"/>
</dbReference>
<feature type="binding site" evidence="6">
    <location>
        <begin position="98"/>
        <end position="101"/>
    </location>
    <ligand>
        <name>FMN</name>
        <dbReference type="ChEBI" id="CHEBI:58210"/>
    </ligand>
</feature>
<feature type="binding site" evidence="6">
    <location>
        <position position="12"/>
    </location>
    <ligand>
        <name>FMN</name>
        <dbReference type="ChEBI" id="CHEBI:58210"/>
    </ligand>
</feature>
<gene>
    <name evidence="6" type="primary">azoR</name>
    <name evidence="8" type="ORF">E1H14_03015</name>
</gene>
<comment type="subunit">
    <text evidence="6">Homodimer.</text>
</comment>
<evidence type="ECO:0000256" key="1">
    <source>
        <dbReference type="ARBA" id="ARBA00022630"/>
    </source>
</evidence>
<comment type="caution">
    <text evidence="6">Lacks conserved residue(s) required for the propagation of feature annotation.</text>
</comment>
<comment type="cofactor">
    <cofactor evidence="6">
        <name>FMN</name>
        <dbReference type="ChEBI" id="CHEBI:58210"/>
    </cofactor>
    <text evidence="6">Binds 1 FMN per subunit.</text>
</comment>
<dbReference type="EC" id="1.7.1.17" evidence="6"/>
<comment type="catalytic activity">
    <reaction evidence="6">
        <text>2 a quinone + NADH + H(+) = 2 a 1,4-benzosemiquinone + NAD(+)</text>
        <dbReference type="Rhea" id="RHEA:65952"/>
        <dbReference type="ChEBI" id="CHEBI:15378"/>
        <dbReference type="ChEBI" id="CHEBI:57540"/>
        <dbReference type="ChEBI" id="CHEBI:57945"/>
        <dbReference type="ChEBI" id="CHEBI:132124"/>
        <dbReference type="ChEBI" id="CHEBI:134225"/>
    </reaction>
</comment>
<sequence>MSKKSLLVVQSSILADNGQSNVLAQALIQRWQETHVDSEVKVRDLGAEPVAHFDAATLAALMSAEEERTPEQAAVLAQSSQLIAELQRADHLVIAAPMYNFAVPSQLKAWIDRVVANGITFKYTDQGPVGLLQNKPVTLLATRGGMYKDAGQDFQIPWLKQVLAFIGLTQVEVVYAEGLNMAQQREASLAAAQAQIAALDL</sequence>
<dbReference type="EMBL" id="SMRS01000002">
    <property type="protein sequence ID" value="KAA0875684.1"/>
    <property type="molecule type" value="Genomic_DNA"/>
</dbReference>
<dbReference type="GO" id="GO:0009055">
    <property type="term" value="F:electron transfer activity"/>
    <property type="evidence" value="ECO:0007669"/>
    <property type="project" value="UniProtKB-UniRule"/>
</dbReference>
<evidence type="ECO:0000259" key="7">
    <source>
        <dbReference type="Pfam" id="PF02525"/>
    </source>
</evidence>
<organism evidence="8 9">
    <name type="scientific">Nitrincola tapanii</name>
    <dbReference type="NCBI Taxonomy" id="1708751"/>
    <lineage>
        <taxon>Bacteria</taxon>
        <taxon>Pseudomonadati</taxon>
        <taxon>Pseudomonadota</taxon>
        <taxon>Gammaproteobacteria</taxon>
        <taxon>Oceanospirillales</taxon>
        <taxon>Oceanospirillaceae</taxon>
        <taxon>Nitrincola</taxon>
    </lineage>
</organism>
<evidence type="ECO:0000313" key="8">
    <source>
        <dbReference type="EMBL" id="KAA0875684.1"/>
    </source>
</evidence>
<dbReference type="InterPro" id="IPR003680">
    <property type="entry name" value="Flavodoxin_fold"/>
</dbReference>
<keyword evidence="4 6" id="KW-0520">NAD</keyword>
<evidence type="ECO:0000256" key="4">
    <source>
        <dbReference type="ARBA" id="ARBA00023027"/>
    </source>
</evidence>
<evidence type="ECO:0000256" key="3">
    <source>
        <dbReference type="ARBA" id="ARBA00023002"/>
    </source>
</evidence>
<evidence type="ECO:0000256" key="6">
    <source>
        <dbReference type="HAMAP-Rule" id="MF_01216"/>
    </source>
</evidence>
<keyword evidence="3 6" id="KW-0560">Oxidoreductase</keyword>
<dbReference type="Gene3D" id="3.40.50.360">
    <property type="match status" value="1"/>
</dbReference>